<sequence length="578" mass="62339">MSLIEHTDVDLVTNLVFRQGEEVRRLRKELQESRKIHAASIEALLAAERRIETLQKDSSQWRIRLTNMTQDFLVLQVENDAMLAELDATRGELVSLLNSADFSVVEDTHNAKLDRDFTGGVNKENLEKRMSGNSEYLHSSFTDLSVNSSDEQELTSVQTMEKVLSVQNIDTDSNSVSDISDTPTRADPSITSEPSVEDIHPDTERALSSPFIASEPIPVFASEPELVTARVASPTAASASPTTIAKEPTPVAASAPPTTIAKEPTPVAASAPPTTIAKESTPVAASTPPTTIAREPTPVATTAPPTATASVRSLGTPKAPASVAAPVPPPVSSFSFTPDRSSPSPFHLSKAQPKVPASSKSNSLAASSTNVVQAINAAGRSTPAASSSQVTSTNVTSRLSITSLTPVCSSLPFGQKSKSIKKVAEYFTKVLGPSDNSYRIFKNTEAFVAVPNSKNQHFISVSERSSNLCSDILAFDLWKGHVVLQKNERVYYLGQYGCGASVRLDKKEYELLPEETKKHILQAARAARPKDIQTKEQLILSMAATDGIYVAQTELRFAGYSDKIEKAFRDEAKIRKMA</sequence>
<dbReference type="Proteomes" id="UP000518752">
    <property type="component" value="Unassembled WGS sequence"/>
</dbReference>
<dbReference type="OrthoDB" id="3007083at2759"/>
<accession>A0A8H5D2A6</accession>
<evidence type="ECO:0000313" key="2">
    <source>
        <dbReference type="EMBL" id="KAF5350842.1"/>
    </source>
</evidence>
<feature type="region of interest" description="Disordered" evidence="1">
    <location>
        <begin position="233"/>
        <end position="363"/>
    </location>
</feature>
<dbReference type="AlphaFoldDB" id="A0A8H5D2A6"/>
<feature type="region of interest" description="Disordered" evidence="1">
    <location>
        <begin position="168"/>
        <end position="201"/>
    </location>
</feature>
<organism evidence="2 3">
    <name type="scientific">Collybiopsis confluens</name>
    <dbReference type="NCBI Taxonomy" id="2823264"/>
    <lineage>
        <taxon>Eukaryota</taxon>
        <taxon>Fungi</taxon>
        <taxon>Dikarya</taxon>
        <taxon>Basidiomycota</taxon>
        <taxon>Agaricomycotina</taxon>
        <taxon>Agaricomycetes</taxon>
        <taxon>Agaricomycetidae</taxon>
        <taxon>Agaricales</taxon>
        <taxon>Marasmiineae</taxon>
        <taxon>Omphalotaceae</taxon>
        <taxon>Collybiopsis</taxon>
    </lineage>
</organism>
<feature type="compositionally biased region" description="Polar residues" evidence="1">
    <location>
        <begin position="168"/>
        <end position="194"/>
    </location>
</feature>
<evidence type="ECO:0000256" key="1">
    <source>
        <dbReference type="SAM" id="MobiDB-lite"/>
    </source>
</evidence>
<feature type="compositionally biased region" description="Polar residues" evidence="1">
    <location>
        <begin position="334"/>
        <end position="344"/>
    </location>
</feature>
<keyword evidence="3" id="KW-1185">Reference proteome</keyword>
<feature type="compositionally biased region" description="Low complexity" evidence="1">
    <location>
        <begin position="233"/>
        <end position="309"/>
    </location>
</feature>
<dbReference type="EMBL" id="JAACJN010000291">
    <property type="protein sequence ID" value="KAF5350842.1"/>
    <property type="molecule type" value="Genomic_DNA"/>
</dbReference>
<protein>
    <submittedName>
        <fullName evidence="2">Uncharacterized protein</fullName>
    </submittedName>
</protein>
<gene>
    <name evidence="2" type="ORF">D9757_012836</name>
</gene>
<evidence type="ECO:0000313" key="3">
    <source>
        <dbReference type="Proteomes" id="UP000518752"/>
    </source>
</evidence>
<name>A0A8H5D2A6_9AGAR</name>
<comment type="caution">
    <text evidence="2">The sequence shown here is derived from an EMBL/GenBank/DDBJ whole genome shotgun (WGS) entry which is preliminary data.</text>
</comment>
<proteinExistence type="predicted"/>
<reference evidence="2 3" key="1">
    <citation type="journal article" date="2020" name="ISME J.">
        <title>Uncovering the hidden diversity of litter-decomposition mechanisms in mushroom-forming fungi.</title>
        <authorList>
            <person name="Floudas D."/>
            <person name="Bentzer J."/>
            <person name="Ahren D."/>
            <person name="Johansson T."/>
            <person name="Persson P."/>
            <person name="Tunlid A."/>
        </authorList>
    </citation>
    <scope>NUCLEOTIDE SEQUENCE [LARGE SCALE GENOMIC DNA]</scope>
    <source>
        <strain evidence="2 3">CBS 406.79</strain>
    </source>
</reference>